<dbReference type="AlphaFoldDB" id="A0A7J6NMX8"/>
<sequence>MRETEAFGKAADDEQQGFLDNLSRIAKVASLDTSGLIPLLVLSITMPPSSSSITESEGEVEEEALYLVIQRISGGRLLVDEDNDTWINLHNQPGLVNYVAFGRRKAGSRSIHTNGSRNTLTSSSSEEEEGKSSSAATPVSPLTKDRMMKAAKSLLTCKLATASGWHADHSDAESLVTLSSTTVASVVTIPQASLVGKCIPGDKYMKYHHQLDKDRSEELYGQWVSILHHEALKLINPKKYDDKNKRGMEKYLRRAEETLIDPKEMFKTGVYQGKYSAFNEGGFPSLLADGSDIPKSQVKKLTKIFNAQERKWKAAEKEGKDCNNKEHHINEDSTEIISKNHVREERRPSATSATTIDSEIIVDEGDLGRLHMANGTFGGRQGWEMMSTGPFTHQLVF</sequence>
<proteinExistence type="predicted"/>
<feature type="compositionally biased region" description="Polar residues" evidence="1">
    <location>
        <begin position="110"/>
        <end position="121"/>
    </location>
</feature>
<comment type="caution">
    <text evidence="2">The sequence shown here is derived from an EMBL/GenBank/DDBJ whole genome shotgun (WGS) entry which is preliminary data.</text>
</comment>
<dbReference type="Gene3D" id="3.50.80.10">
    <property type="entry name" value="D-tyrosyl-tRNA(Tyr) deacylase"/>
    <property type="match status" value="1"/>
</dbReference>
<gene>
    <name evidence="2" type="ORF">FOZ60_007154</name>
</gene>
<dbReference type="OrthoDB" id="423658at2759"/>
<dbReference type="Proteomes" id="UP000541610">
    <property type="component" value="Unassembled WGS sequence"/>
</dbReference>
<dbReference type="SUPFAM" id="SSF69500">
    <property type="entry name" value="DTD-like"/>
    <property type="match status" value="1"/>
</dbReference>
<feature type="region of interest" description="Disordered" evidence="1">
    <location>
        <begin position="108"/>
        <end position="143"/>
    </location>
</feature>
<evidence type="ECO:0000313" key="2">
    <source>
        <dbReference type="EMBL" id="KAF4684910.1"/>
    </source>
</evidence>
<reference evidence="2 3" key="1">
    <citation type="submission" date="2020-04" db="EMBL/GenBank/DDBJ databases">
        <title>Perkinsus olseni comparative genomics.</title>
        <authorList>
            <person name="Bogema D.R."/>
        </authorList>
    </citation>
    <scope>NUCLEOTIDE SEQUENCE [LARGE SCALE GENOMIC DNA]</scope>
    <source>
        <strain evidence="2">00978-12</strain>
    </source>
</reference>
<name>A0A7J6NMX8_PEROL</name>
<dbReference type="EMBL" id="JABANP010000287">
    <property type="protein sequence ID" value="KAF4684910.1"/>
    <property type="molecule type" value="Genomic_DNA"/>
</dbReference>
<evidence type="ECO:0000313" key="3">
    <source>
        <dbReference type="Proteomes" id="UP000541610"/>
    </source>
</evidence>
<dbReference type="InterPro" id="IPR023509">
    <property type="entry name" value="DTD-like_sf"/>
</dbReference>
<evidence type="ECO:0000256" key="1">
    <source>
        <dbReference type="SAM" id="MobiDB-lite"/>
    </source>
</evidence>
<accession>A0A7J6NMX8</accession>
<organism evidence="2 3">
    <name type="scientific">Perkinsus olseni</name>
    <name type="common">Perkinsus atlanticus</name>
    <dbReference type="NCBI Taxonomy" id="32597"/>
    <lineage>
        <taxon>Eukaryota</taxon>
        <taxon>Sar</taxon>
        <taxon>Alveolata</taxon>
        <taxon>Perkinsozoa</taxon>
        <taxon>Perkinsea</taxon>
        <taxon>Perkinsida</taxon>
        <taxon>Perkinsidae</taxon>
        <taxon>Perkinsus</taxon>
    </lineage>
</organism>
<protein>
    <submittedName>
        <fullName evidence="2">Uncharacterized protein</fullName>
    </submittedName>
</protein>